<organism evidence="10 11">
    <name type="scientific">Pseudoclavibacter chungangensis</name>
    <dbReference type="NCBI Taxonomy" id="587635"/>
    <lineage>
        <taxon>Bacteria</taxon>
        <taxon>Bacillati</taxon>
        <taxon>Actinomycetota</taxon>
        <taxon>Actinomycetes</taxon>
        <taxon>Micrococcales</taxon>
        <taxon>Microbacteriaceae</taxon>
        <taxon>Pseudoclavibacter</taxon>
    </lineage>
</organism>
<proteinExistence type="inferred from homology"/>
<keyword evidence="11" id="KW-1185">Reference proteome</keyword>
<evidence type="ECO:0000256" key="7">
    <source>
        <dbReference type="RuleBase" id="RU363032"/>
    </source>
</evidence>
<feature type="region of interest" description="Disordered" evidence="8">
    <location>
        <begin position="1"/>
        <end position="38"/>
    </location>
</feature>
<reference evidence="10 11" key="1">
    <citation type="submission" date="2019-09" db="EMBL/GenBank/DDBJ databases">
        <title>Phylogeny of genus Pseudoclavibacter and closely related genus.</title>
        <authorList>
            <person name="Li Y."/>
        </authorList>
    </citation>
    <scope>NUCLEOTIDE SEQUENCE [LARGE SCALE GENOMIC DNA]</scope>
    <source>
        <strain evidence="10 11">DSM 23821</strain>
    </source>
</reference>
<dbReference type="Pfam" id="PF00528">
    <property type="entry name" value="BPD_transp_1"/>
    <property type="match status" value="1"/>
</dbReference>
<keyword evidence="5 7" id="KW-1133">Transmembrane helix</keyword>
<evidence type="ECO:0000256" key="6">
    <source>
        <dbReference type="ARBA" id="ARBA00023136"/>
    </source>
</evidence>
<feature type="domain" description="ABC transmembrane type-1" evidence="9">
    <location>
        <begin position="116"/>
        <end position="304"/>
    </location>
</feature>
<sequence length="311" mass="32540">MTATTPRPTTDAAKTAPIRSTSTGTTGGSRTSTGPTPGGRVLDALRRVVVDVPPTVLLSFAVLLVVLAWSLVPGWFTAYSPIEGVPADKLQAPSAAHLFGTDHIGRDVLSRVIHGTGSSVTSALIAVGIGVVVGGAIGLLAGFLGRWSDTVLSRVVDVLLAIPSFLLAVIVVSSLGFQTVNAAIATGISAVAVFARVMRSEVMKTRRSVFVEASHLVGGSRWHILVLHVLPNASRSVLTLAVLQFGLSILVIAGLAFLGYGDPPPASDWGLLISNGKDYLTAPWLVFWPAVVTIVTVLSVNRISRWLRKTS</sequence>
<feature type="transmembrane region" description="Helical" evidence="7">
    <location>
        <begin position="155"/>
        <end position="174"/>
    </location>
</feature>
<feature type="transmembrane region" description="Helical" evidence="7">
    <location>
        <begin position="180"/>
        <end position="198"/>
    </location>
</feature>
<protein>
    <submittedName>
        <fullName evidence="10">ABC transporter permease</fullName>
    </submittedName>
</protein>
<dbReference type="InterPro" id="IPR050366">
    <property type="entry name" value="BP-dependent_transpt_permease"/>
</dbReference>
<feature type="transmembrane region" description="Helical" evidence="7">
    <location>
        <begin position="56"/>
        <end position="76"/>
    </location>
</feature>
<dbReference type="SUPFAM" id="SSF161098">
    <property type="entry name" value="MetI-like"/>
    <property type="match status" value="1"/>
</dbReference>
<keyword evidence="4 7" id="KW-0812">Transmembrane</keyword>
<feature type="transmembrane region" description="Helical" evidence="7">
    <location>
        <begin position="237"/>
        <end position="260"/>
    </location>
</feature>
<evidence type="ECO:0000256" key="5">
    <source>
        <dbReference type="ARBA" id="ARBA00022989"/>
    </source>
</evidence>
<evidence type="ECO:0000256" key="4">
    <source>
        <dbReference type="ARBA" id="ARBA00022692"/>
    </source>
</evidence>
<keyword evidence="2 7" id="KW-0813">Transport</keyword>
<feature type="transmembrane region" description="Helical" evidence="7">
    <location>
        <begin position="123"/>
        <end position="143"/>
    </location>
</feature>
<dbReference type="GO" id="GO:0055085">
    <property type="term" value="P:transmembrane transport"/>
    <property type="evidence" value="ECO:0007669"/>
    <property type="project" value="InterPro"/>
</dbReference>
<dbReference type="RefSeq" id="WP_158041661.1">
    <property type="nucleotide sequence ID" value="NZ_JACCFV010000001.1"/>
</dbReference>
<evidence type="ECO:0000313" key="11">
    <source>
        <dbReference type="Proteomes" id="UP000467240"/>
    </source>
</evidence>
<gene>
    <name evidence="10" type="ORF">F8O01_14455</name>
</gene>
<evidence type="ECO:0000259" key="9">
    <source>
        <dbReference type="PROSITE" id="PS50928"/>
    </source>
</evidence>
<dbReference type="AlphaFoldDB" id="A0A7J5BQV7"/>
<dbReference type="Proteomes" id="UP000467240">
    <property type="component" value="Unassembled WGS sequence"/>
</dbReference>
<keyword evidence="3" id="KW-1003">Cell membrane</keyword>
<dbReference type="InterPro" id="IPR035906">
    <property type="entry name" value="MetI-like_sf"/>
</dbReference>
<evidence type="ECO:0000256" key="1">
    <source>
        <dbReference type="ARBA" id="ARBA00004651"/>
    </source>
</evidence>
<dbReference type="OrthoDB" id="9812701at2"/>
<dbReference type="CDD" id="cd06261">
    <property type="entry name" value="TM_PBP2"/>
    <property type="match status" value="1"/>
</dbReference>
<dbReference type="InterPro" id="IPR000515">
    <property type="entry name" value="MetI-like"/>
</dbReference>
<dbReference type="PROSITE" id="PS50928">
    <property type="entry name" value="ABC_TM1"/>
    <property type="match status" value="1"/>
</dbReference>
<evidence type="ECO:0000313" key="10">
    <source>
        <dbReference type="EMBL" id="KAB1653824.1"/>
    </source>
</evidence>
<evidence type="ECO:0000256" key="3">
    <source>
        <dbReference type="ARBA" id="ARBA00022475"/>
    </source>
</evidence>
<name>A0A7J5BQV7_9MICO</name>
<dbReference type="EMBL" id="WBJZ01000021">
    <property type="protein sequence ID" value="KAB1653824.1"/>
    <property type="molecule type" value="Genomic_DNA"/>
</dbReference>
<dbReference type="GO" id="GO:0005886">
    <property type="term" value="C:plasma membrane"/>
    <property type="evidence" value="ECO:0007669"/>
    <property type="project" value="UniProtKB-SubCell"/>
</dbReference>
<evidence type="ECO:0000256" key="2">
    <source>
        <dbReference type="ARBA" id="ARBA00022448"/>
    </source>
</evidence>
<dbReference type="PANTHER" id="PTHR43386">
    <property type="entry name" value="OLIGOPEPTIDE TRANSPORT SYSTEM PERMEASE PROTEIN APPC"/>
    <property type="match status" value="1"/>
</dbReference>
<keyword evidence="6 7" id="KW-0472">Membrane</keyword>
<comment type="subcellular location">
    <subcellularLocation>
        <location evidence="1 7">Cell membrane</location>
        <topology evidence="1 7">Multi-pass membrane protein</topology>
    </subcellularLocation>
</comment>
<dbReference type="Gene3D" id="1.10.3720.10">
    <property type="entry name" value="MetI-like"/>
    <property type="match status" value="1"/>
</dbReference>
<comment type="similarity">
    <text evidence="7">Belongs to the binding-protein-dependent transport system permease family.</text>
</comment>
<comment type="caution">
    <text evidence="10">The sequence shown here is derived from an EMBL/GenBank/DDBJ whole genome shotgun (WGS) entry which is preliminary data.</text>
</comment>
<dbReference type="PANTHER" id="PTHR43386:SF25">
    <property type="entry name" value="PEPTIDE ABC TRANSPORTER PERMEASE PROTEIN"/>
    <property type="match status" value="1"/>
</dbReference>
<accession>A0A7J5BQV7</accession>
<evidence type="ECO:0000256" key="8">
    <source>
        <dbReference type="SAM" id="MobiDB-lite"/>
    </source>
</evidence>
<feature type="transmembrane region" description="Helical" evidence="7">
    <location>
        <begin position="280"/>
        <end position="300"/>
    </location>
</feature>